<reference evidence="11" key="1">
    <citation type="journal article" date="2019" name="Int. J. Syst. Evol. Microbiol.">
        <title>The Global Catalogue of Microorganisms (GCM) 10K type strain sequencing project: providing services to taxonomists for standard genome sequencing and annotation.</title>
        <authorList>
            <consortium name="The Broad Institute Genomics Platform"/>
            <consortium name="The Broad Institute Genome Sequencing Center for Infectious Disease"/>
            <person name="Wu L."/>
            <person name="Ma J."/>
        </authorList>
    </citation>
    <scope>NUCLEOTIDE SEQUENCE [LARGE SCALE GENOMIC DNA]</scope>
    <source>
        <strain evidence="11">CCUG 48884</strain>
    </source>
</reference>
<sequence length="210" mass="23319">MSHFTPLWVRHATRTTHDMNRTDTPSPIRSAPQSRIRFRSTRPSDGTALWQFVQSTGTLEPNSVYFYVLFAADFGDTCLVAEQDGRIVGAVIGFHPPREADTAFVWQVGVLPEQRGQGLGLQLLQQWLSLPANARCRWVTATVADDNKASRALFQRLAREHDTGCQVTPHFTADLFPSGHPAEPMLRVGPIARHTPARGVQSQLESPIPV</sequence>
<comment type="caution">
    <text evidence="10">The sequence shown here is derived from an EMBL/GenBank/DDBJ whole genome shotgun (WGS) entry which is preliminary data.</text>
</comment>
<dbReference type="Gene3D" id="3.40.630.30">
    <property type="match status" value="1"/>
</dbReference>
<dbReference type="NCBIfam" id="TIGR02406">
    <property type="entry name" value="ectoine_EctA"/>
    <property type="match status" value="1"/>
</dbReference>
<dbReference type="EMBL" id="JBHTMC010000021">
    <property type="protein sequence ID" value="MFD1264021.1"/>
    <property type="molecule type" value="Genomic_DNA"/>
</dbReference>
<evidence type="ECO:0000256" key="8">
    <source>
        <dbReference type="RuleBase" id="RU365045"/>
    </source>
</evidence>
<evidence type="ECO:0000256" key="7">
    <source>
        <dbReference type="ARBA" id="ARBA00048924"/>
    </source>
</evidence>
<dbReference type="EC" id="2.3.1.178" evidence="3 8"/>
<comment type="pathway">
    <text evidence="1 8">Amine and polyamine biosynthesis; ectoine biosynthesis; L-ectoine from L-aspartate 4-semialdehyde: step 2/3.</text>
</comment>
<dbReference type="InterPro" id="IPR000182">
    <property type="entry name" value="GNAT_dom"/>
</dbReference>
<dbReference type="CDD" id="cd04301">
    <property type="entry name" value="NAT_SF"/>
    <property type="match status" value="1"/>
</dbReference>
<dbReference type="PANTHER" id="PTHR43072">
    <property type="entry name" value="N-ACETYLTRANSFERASE"/>
    <property type="match status" value="1"/>
</dbReference>
<dbReference type="InterPro" id="IPR012772">
    <property type="entry name" value="Ectoine_EctA"/>
</dbReference>
<comment type="catalytic activity">
    <reaction evidence="7 8">
        <text>L-2,4-diaminobutanoate + acetyl-CoA = (2S)-4-acetamido-2-aminobutanoate + CoA + H(+)</text>
        <dbReference type="Rhea" id="RHEA:16901"/>
        <dbReference type="ChEBI" id="CHEBI:15378"/>
        <dbReference type="ChEBI" id="CHEBI:57287"/>
        <dbReference type="ChEBI" id="CHEBI:57288"/>
        <dbReference type="ChEBI" id="CHEBI:58761"/>
        <dbReference type="ChEBI" id="CHEBI:58929"/>
        <dbReference type="EC" id="2.3.1.178"/>
    </reaction>
</comment>
<keyword evidence="6 8" id="KW-0012">Acyltransferase</keyword>
<evidence type="ECO:0000256" key="3">
    <source>
        <dbReference type="ARBA" id="ARBA00012355"/>
    </source>
</evidence>
<evidence type="ECO:0000256" key="4">
    <source>
        <dbReference type="ARBA" id="ARBA00017935"/>
    </source>
</evidence>
<keyword evidence="11" id="KW-1185">Reference proteome</keyword>
<evidence type="ECO:0000313" key="10">
    <source>
        <dbReference type="EMBL" id="MFD1264021.1"/>
    </source>
</evidence>
<dbReference type="GO" id="GO:0033816">
    <property type="term" value="F:diaminobutyrate acetyltransferase activity"/>
    <property type="evidence" value="ECO:0007669"/>
    <property type="project" value="UniProtKB-EC"/>
</dbReference>
<organism evidence="10 11">
    <name type="scientific">Thauera mechernichensis</name>
    <dbReference type="NCBI Taxonomy" id="82788"/>
    <lineage>
        <taxon>Bacteria</taxon>
        <taxon>Pseudomonadati</taxon>
        <taxon>Pseudomonadota</taxon>
        <taxon>Betaproteobacteria</taxon>
        <taxon>Rhodocyclales</taxon>
        <taxon>Zoogloeaceae</taxon>
        <taxon>Thauera</taxon>
    </lineage>
</organism>
<evidence type="ECO:0000256" key="2">
    <source>
        <dbReference type="ARBA" id="ARBA00010712"/>
    </source>
</evidence>
<evidence type="ECO:0000256" key="1">
    <source>
        <dbReference type="ARBA" id="ARBA00004978"/>
    </source>
</evidence>
<name>A0ABW3WDL5_9RHOO</name>
<accession>A0ABW3WDL5</accession>
<evidence type="ECO:0000259" key="9">
    <source>
        <dbReference type="PROSITE" id="PS51186"/>
    </source>
</evidence>
<evidence type="ECO:0000256" key="6">
    <source>
        <dbReference type="ARBA" id="ARBA00023315"/>
    </source>
</evidence>
<feature type="domain" description="N-acetyltransferase" evidence="9">
    <location>
        <begin position="36"/>
        <end position="183"/>
    </location>
</feature>
<gene>
    <name evidence="8 10" type="primary">ectA</name>
    <name evidence="10" type="ORF">ACFQ4M_10540</name>
</gene>
<dbReference type="InterPro" id="IPR016181">
    <property type="entry name" value="Acyl_CoA_acyltransferase"/>
</dbReference>
<dbReference type="PANTHER" id="PTHR43072:SF23">
    <property type="entry name" value="UPF0039 PROTEIN C11D3.02C"/>
    <property type="match status" value="1"/>
</dbReference>
<dbReference type="SUPFAM" id="SSF55729">
    <property type="entry name" value="Acyl-CoA N-acyltransferases (Nat)"/>
    <property type="match status" value="1"/>
</dbReference>
<protein>
    <recommendedName>
        <fullName evidence="4 8">L-2,4-diaminobutyric acid acetyltransferase</fullName>
        <shortName evidence="8">DABA acetyltransferase</shortName>
        <ecNumber evidence="3 8">2.3.1.178</ecNumber>
    </recommendedName>
</protein>
<proteinExistence type="inferred from homology"/>
<dbReference type="RefSeq" id="WP_277835576.1">
    <property type="nucleotide sequence ID" value="NZ_JARQZE010000029.1"/>
</dbReference>
<comment type="function">
    <text evidence="8">Catalyzes the acetylation of L-2,4-diaminobutyrate (DABA) to gamma-N-acetyl-alpha,gamma-diaminobutyric acid (ADABA) with acetyl coenzyme A.</text>
</comment>
<comment type="similarity">
    <text evidence="2 8">Belongs to the acetyltransferase family. EctA subfamily.</text>
</comment>
<dbReference type="Proteomes" id="UP001597158">
    <property type="component" value="Unassembled WGS sequence"/>
</dbReference>
<dbReference type="Pfam" id="PF00583">
    <property type="entry name" value="Acetyltransf_1"/>
    <property type="match status" value="1"/>
</dbReference>
<evidence type="ECO:0000313" key="11">
    <source>
        <dbReference type="Proteomes" id="UP001597158"/>
    </source>
</evidence>
<evidence type="ECO:0000256" key="5">
    <source>
        <dbReference type="ARBA" id="ARBA00022679"/>
    </source>
</evidence>
<keyword evidence="5 8" id="KW-0808">Transferase</keyword>
<dbReference type="PROSITE" id="PS51186">
    <property type="entry name" value="GNAT"/>
    <property type="match status" value="1"/>
</dbReference>